<feature type="region of interest" description="Disordered" evidence="1">
    <location>
        <begin position="584"/>
        <end position="605"/>
    </location>
</feature>
<feature type="region of interest" description="Disordered" evidence="1">
    <location>
        <begin position="630"/>
        <end position="651"/>
    </location>
</feature>
<proteinExistence type="predicted"/>
<name>A0A812V3H6_9DINO</name>
<keyword evidence="3" id="KW-1185">Reference proteome</keyword>
<reference evidence="2" key="1">
    <citation type="submission" date="2021-02" db="EMBL/GenBank/DDBJ databases">
        <authorList>
            <person name="Dougan E. K."/>
            <person name="Rhodes N."/>
            <person name="Thang M."/>
            <person name="Chan C."/>
        </authorList>
    </citation>
    <scope>NUCLEOTIDE SEQUENCE</scope>
</reference>
<feature type="region of interest" description="Disordered" evidence="1">
    <location>
        <begin position="1128"/>
        <end position="1162"/>
    </location>
</feature>
<feature type="region of interest" description="Disordered" evidence="1">
    <location>
        <begin position="273"/>
        <end position="304"/>
    </location>
</feature>
<evidence type="ECO:0000313" key="2">
    <source>
        <dbReference type="EMBL" id="CAE7615435.1"/>
    </source>
</evidence>
<accession>A0A812V3H6</accession>
<protein>
    <submittedName>
        <fullName evidence="2">Uncharacterized protein</fullName>
    </submittedName>
</protein>
<dbReference type="Proteomes" id="UP000604046">
    <property type="component" value="Unassembled WGS sequence"/>
</dbReference>
<evidence type="ECO:0000256" key="1">
    <source>
        <dbReference type="SAM" id="MobiDB-lite"/>
    </source>
</evidence>
<feature type="compositionally biased region" description="Low complexity" evidence="1">
    <location>
        <begin position="853"/>
        <end position="866"/>
    </location>
</feature>
<gene>
    <name evidence="2" type="ORF">SNAT2548_LOCUS34986</name>
</gene>
<comment type="caution">
    <text evidence="2">The sequence shown here is derived from an EMBL/GenBank/DDBJ whole genome shotgun (WGS) entry which is preliminary data.</text>
</comment>
<organism evidence="2 3">
    <name type="scientific">Symbiodinium natans</name>
    <dbReference type="NCBI Taxonomy" id="878477"/>
    <lineage>
        <taxon>Eukaryota</taxon>
        <taxon>Sar</taxon>
        <taxon>Alveolata</taxon>
        <taxon>Dinophyceae</taxon>
        <taxon>Suessiales</taxon>
        <taxon>Symbiodiniaceae</taxon>
        <taxon>Symbiodinium</taxon>
    </lineage>
</organism>
<sequence length="1904" mass="209741">MAARRAAESASPAVQGSSGAFQNFILKSRERAFVRENPPADPASEASASSQDAETTEARPSCDSPLSILSSDVEASIQQVLADMAETASRLEASATRARRFLVRFPWENDAVWPALKEVETLRSRAAAILARAMFGLPVHDLPLYSSGEPLRAEANLAHAELCRPERRPPVAGADNAGTAGTPDSIDDGTMQVLLAQQTAEHIDSDVASDMSEAMRASTTATKEEAWCGSEKQIPAPLWGGDGDWQRIPHVQGSSGAFQNFILKSRERAFLRENPPADPASEASASSQDAETTEARPSCDSPLSILSSDVEASIQQVLADMAETASRLEASATRARRFLVRFPWENDAELCRPERRPPVAGADNAGTAGTPDSIDDGTMQVLLAQQTAEHIDSDVASDMSEAMRASTTEPEQGRCVAWRKKPAFWCFVRAWQRPRKRKPGVAVKSRSLRRCGAATAIGSEYRMSRAALVRCRNYRSRPSCDSPLSILSSDVEASIQQVLADMAETGSRLEASATRARRFLVRFPWENDAVWPALKEVETLRSRAAAILARAMFGLPVHDLPLYSSGEPLRAEANLAHAELCRPERRPPVAGADNAETAGTPDSIDDGTMQVLLAQQAAEHIDSDVASDMSEAMRASTTERGQHNERAGTGPLYGLEEETGILVLRACLAQATKEEAWCSCETLRVPPCTRHGGCHFMPFLTKEEYEQLSGTATLADQVRECRDCYFHRVLCILHFRGVLLSKDVFRKIEHPLAKYASKFLLPHLAQVETLRSRAAAILARAMFGLPVHDLPLYSSGEPLRAEANLAHAVANGNPAPTGTDARSLFPLDIVLTDQAEHQVSPARSSAAPNDGYPSPAQTTPGTAATPDSMDDGTMQMLLAQQAAQHIDSDVDSDMSEAMRASAAEHGQRKERAGTGPLCGLEEETGILVLRACLAQATKEEAWCGSEKQIPAPLWGGDGDWQRLRPNLLTCLSADSAQLPDTFLTVPAAFWRDAEFVCPKTEDNVLVHGGTHNVSQEGMAGCHFMPFLTREEYEQLPPPWVPSRFRDMVISVASRSGTATLADQVRECGDCYFHSILCILHFRGVLLSEDIFRKIEHPLAKYASKFLLPHLAQEQEATGDAEAVPAEGNSAAFSEAPKGTSGQSMEKAEEDLNSSVPFSQDQKEPIQPCKRKLRFENSLDDLSTAGRNLPDPVADMLRALQDHGKELDEHYFQDCVFEGWLNKDEVYNTVKTSLLNSYSRTDTHRQLATDLNLDLRFMVPAPMAAAVQTVAKRRGLAAEALLAVIDANVGFMEAPSTTLTHQLDSMHDISPGSPVLVGSASSTRKSHLIKASDDWMLKSKEAPEIFKARTILNTDSTTKGIRNCLEQHGRCAVSSDEAANTFDTKFSDRESGLHFLPPTKLNTWTQGEYDGPLTGQSKQVLGDYNFMLKVAGQTEVCECILTPKVHGFQKRIKHIWSVATLHTDDNQCSKYSENLIQEYHDWMLRTFTTPALAQRLTLDGYALSVYRAAKEALVDAMKEMPRMPLAWQSKLQFFHSDVLRETHKVMRACQFLNSKFGNSDADRVAAAVDEISVGLMRWLRQVQLHFGFYRYTQRKQKKEPGRNEIHDAVLADPKDQEEEELQRPQDELMRLILEKAPKHQLFTAATVREWFRNKRDAWFRNGLADKISAAIDHLTTHNLLQQPDCRAEQKEPELSQPAEEAMPDAEKAGSSSKKGSAKKPARRAKKAVRGRKTVAVKKRTLADIMQDEIADQERHMSEAMRASAAEHDQHNDRAGTGPLCGLEEELGILVLRACLAEATKEEAWCGSEKQIPAPLWDGDGDWRRLRPNLLTCLSADSASGTATLADQVRECGDCYFHNILCILHFRGVLLSEDVFQKIEHPVTEYASKFLLPHLAPEREALPLGK</sequence>
<feature type="region of interest" description="Disordered" evidence="1">
    <location>
        <begin position="836"/>
        <end position="870"/>
    </location>
</feature>
<feature type="region of interest" description="Disordered" evidence="1">
    <location>
        <begin position="353"/>
        <end position="375"/>
    </location>
</feature>
<feature type="region of interest" description="Disordered" evidence="1">
    <location>
        <begin position="1681"/>
        <end position="1731"/>
    </location>
</feature>
<feature type="region of interest" description="Disordered" evidence="1">
    <location>
        <begin position="166"/>
        <end position="187"/>
    </location>
</feature>
<feature type="compositionally biased region" description="Low complexity" evidence="1">
    <location>
        <begin position="279"/>
        <end position="290"/>
    </location>
</feature>
<feature type="region of interest" description="Disordered" evidence="1">
    <location>
        <begin position="882"/>
        <end position="915"/>
    </location>
</feature>
<feature type="compositionally biased region" description="Low complexity" evidence="1">
    <location>
        <begin position="42"/>
        <end position="53"/>
    </location>
</feature>
<feature type="region of interest" description="Disordered" evidence="1">
    <location>
        <begin position="32"/>
        <end position="65"/>
    </location>
</feature>
<feature type="compositionally biased region" description="Basic residues" evidence="1">
    <location>
        <begin position="1714"/>
        <end position="1731"/>
    </location>
</feature>
<dbReference type="EMBL" id="CAJNDS010002840">
    <property type="protein sequence ID" value="CAE7615435.1"/>
    <property type="molecule type" value="Genomic_DNA"/>
</dbReference>
<evidence type="ECO:0000313" key="3">
    <source>
        <dbReference type="Proteomes" id="UP000604046"/>
    </source>
</evidence>